<organism evidence="1 2">
    <name type="scientific">Diaporthe vaccinii</name>
    <dbReference type="NCBI Taxonomy" id="105482"/>
    <lineage>
        <taxon>Eukaryota</taxon>
        <taxon>Fungi</taxon>
        <taxon>Dikarya</taxon>
        <taxon>Ascomycota</taxon>
        <taxon>Pezizomycotina</taxon>
        <taxon>Sordariomycetes</taxon>
        <taxon>Sordariomycetidae</taxon>
        <taxon>Diaporthales</taxon>
        <taxon>Diaporthaceae</taxon>
        <taxon>Diaporthe</taxon>
        <taxon>Diaporthe eres species complex</taxon>
    </lineage>
</organism>
<gene>
    <name evidence="1" type="ORF">FJTKL_10949</name>
</gene>
<evidence type="ECO:0000313" key="2">
    <source>
        <dbReference type="Proteomes" id="UP001600888"/>
    </source>
</evidence>
<accession>A0ABR4EIQ9</accession>
<protein>
    <submittedName>
        <fullName evidence="1">Uncharacterized protein</fullName>
    </submittedName>
</protein>
<proteinExistence type="predicted"/>
<name>A0ABR4EIQ9_9PEZI</name>
<reference evidence="1 2" key="1">
    <citation type="submission" date="2024-03" db="EMBL/GenBank/DDBJ databases">
        <title>A high-quality draft genome sequence of Diaporthe vaccinii, a causative agent of upright dieback and viscid rot disease in cranberry plants.</title>
        <authorList>
            <person name="Sarrasin M."/>
            <person name="Lang B.F."/>
            <person name="Burger G."/>
        </authorList>
    </citation>
    <scope>NUCLEOTIDE SEQUENCE [LARGE SCALE GENOMIC DNA]</scope>
    <source>
        <strain evidence="1 2">IS7</strain>
    </source>
</reference>
<sequence>MANSNDAKSKDDCMLLALPRELRDNIYKHYLQVEGGYVYDFESGKLGCTTPSGGRTPIDLNLMLSCRQIAAEMQGLALNTNTITFSSCSPAAKQRNIAYCQVTSYGWWNRTFSCLWEEDSRNPSNQDNDEWWPVPNFDESVCRTIAEAFPKFEPHLRTIQFMASDPHHPGDRFDDMTDEWIDFPGEQVHKLLFMPAYWGEVPSLQRQAVVETLKLISSRDCWSQYARSDTDEEGEFELPTKDRVGDLVRYHSLFKPWTIPEDDARCDISADTRHPAHPRPKIMTAEEYTRERHGISTNFAKDRQYFLSAASIAIEFLERIPVQRRNIRYIILDEKDPRVNRPECHGLGLIDFCKENPNLRIERRANLWRTIWPLKSTSYQPFSGWDRDEWDRGGYHEEDVTERVARWIMEALALVPAGMPPGSFTLVLDGNPAPEHCAQLFQRVQRDAAWQIALGESFNRGHLPKTAYHDRRRIWGYFYEGFPQALREISTGTCRAVRANFDVGEPWDAEVMIEAHREWTLSDWAQKWFFGTPILGQLI</sequence>
<keyword evidence="2" id="KW-1185">Reference proteome</keyword>
<evidence type="ECO:0000313" key="1">
    <source>
        <dbReference type="EMBL" id="KAL2282336.1"/>
    </source>
</evidence>
<dbReference type="EMBL" id="JBAWTH010000050">
    <property type="protein sequence ID" value="KAL2282336.1"/>
    <property type="molecule type" value="Genomic_DNA"/>
</dbReference>
<dbReference type="Proteomes" id="UP001600888">
    <property type="component" value="Unassembled WGS sequence"/>
</dbReference>
<comment type="caution">
    <text evidence="1">The sequence shown here is derived from an EMBL/GenBank/DDBJ whole genome shotgun (WGS) entry which is preliminary data.</text>
</comment>